<dbReference type="PANTHER" id="PTHR43245">
    <property type="entry name" value="BIFUNCTIONAL POLYMYXIN RESISTANCE PROTEIN ARNA"/>
    <property type="match status" value="1"/>
</dbReference>
<dbReference type="PANTHER" id="PTHR43245:SF51">
    <property type="entry name" value="SHORT CHAIN DEHYDROGENASE_REDUCTASE FAMILY 42E, MEMBER 2"/>
    <property type="match status" value="1"/>
</dbReference>
<keyword evidence="5" id="KW-1185">Reference proteome</keyword>
<dbReference type="Proteomes" id="UP000800097">
    <property type="component" value="Unassembled WGS sequence"/>
</dbReference>
<dbReference type="InterPro" id="IPR002225">
    <property type="entry name" value="3Beta_OHSteriod_DH/Estase"/>
</dbReference>
<dbReference type="Pfam" id="PF01073">
    <property type="entry name" value="3Beta_HSD"/>
    <property type="match status" value="1"/>
</dbReference>
<dbReference type="OrthoDB" id="331544at2759"/>
<organism evidence="4 5">
    <name type="scientific">Westerdykella ornata</name>
    <dbReference type="NCBI Taxonomy" id="318751"/>
    <lineage>
        <taxon>Eukaryota</taxon>
        <taxon>Fungi</taxon>
        <taxon>Dikarya</taxon>
        <taxon>Ascomycota</taxon>
        <taxon>Pezizomycotina</taxon>
        <taxon>Dothideomycetes</taxon>
        <taxon>Pleosporomycetidae</taxon>
        <taxon>Pleosporales</taxon>
        <taxon>Sporormiaceae</taxon>
        <taxon>Westerdykella</taxon>
    </lineage>
</organism>
<dbReference type="InterPro" id="IPR050177">
    <property type="entry name" value="Lipid_A_modif_metabolic_enz"/>
</dbReference>
<dbReference type="EMBL" id="ML986484">
    <property type="protein sequence ID" value="KAF2280814.1"/>
    <property type="molecule type" value="Genomic_DNA"/>
</dbReference>
<dbReference type="GO" id="GO:0016616">
    <property type="term" value="F:oxidoreductase activity, acting on the CH-OH group of donors, NAD or NADP as acceptor"/>
    <property type="evidence" value="ECO:0007669"/>
    <property type="project" value="InterPro"/>
</dbReference>
<dbReference type="GO" id="GO:0006694">
    <property type="term" value="P:steroid biosynthetic process"/>
    <property type="evidence" value="ECO:0007669"/>
    <property type="project" value="InterPro"/>
</dbReference>
<dbReference type="AlphaFoldDB" id="A0A6A6JX93"/>
<dbReference type="RefSeq" id="XP_033658351.1">
    <property type="nucleotide sequence ID" value="XM_033803192.1"/>
</dbReference>
<proteinExistence type="inferred from homology"/>
<dbReference type="Gene3D" id="3.40.50.720">
    <property type="entry name" value="NAD(P)-binding Rossmann-like Domain"/>
    <property type="match status" value="1"/>
</dbReference>
<keyword evidence="2" id="KW-0560">Oxidoreductase</keyword>
<evidence type="ECO:0000256" key="1">
    <source>
        <dbReference type="ARBA" id="ARBA00009219"/>
    </source>
</evidence>
<dbReference type="SUPFAM" id="SSF51735">
    <property type="entry name" value="NAD(P)-binding Rossmann-fold domains"/>
    <property type="match status" value="1"/>
</dbReference>
<evidence type="ECO:0000259" key="3">
    <source>
        <dbReference type="Pfam" id="PF01073"/>
    </source>
</evidence>
<reference evidence="4" key="1">
    <citation type="journal article" date="2020" name="Stud. Mycol.">
        <title>101 Dothideomycetes genomes: a test case for predicting lifestyles and emergence of pathogens.</title>
        <authorList>
            <person name="Haridas S."/>
            <person name="Albert R."/>
            <person name="Binder M."/>
            <person name="Bloem J."/>
            <person name="Labutti K."/>
            <person name="Salamov A."/>
            <person name="Andreopoulos B."/>
            <person name="Baker S."/>
            <person name="Barry K."/>
            <person name="Bills G."/>
            <person name="Bluhm B."/>
            <person name="Cannon C."/>
            <person name="Castanera R."/>
            <person name="Culley D."/>
            <person name="Daum C."/>
            <person name="Ezra D."/>
            <person name="Gonzalez J."/>
            <person name="Henrissat B."/>
            <person name="Kuo A."/>
            <person name="Liang C."/>
            <person name="Lipzen A."/>
            <person name="Lutzoni F."/>
            <person name="Magnuson J."/>
            <person name="Mondo S."/>
            <person name="Nolan M."/>
            <person name="Ohm R."/>
            <person name="Pangilinan J."/>
            <person name="Park H.-J."/>
            <person name="Ramirez L."/>
            <person name="Alfaro M."/>
            <person name="Sun H."/>
            <person name="Tritt A."/>
            <person name="Yoshinaga Y."/>
            <person name="Zwiers L.-H."/>
            <person name="Turgeon B."/>
            <person name="Goodwin S."/>
            <person name="Spatafora J."/>
            <person name="Crous P."/>
            <person name="Grigoriev I."/>
        </authorList>
    </citation>
    <scope>NUCLEOTIDE SEQUENCE</scope>
    <source>
        <strain evidence="4">CBS 379.55</strain>
    </source>
</reference>
<evidence type="ECO:0000313" key="5">
    <source>
        <dbReference type="Proteomes" id="UP000800097"/>
    </source>
</evidence>
<dbReference type="GeneID" id="54556367"/>
<gene>
    <name evidence="4" type="ORF">EI97DRAFT_8962</name>
</gene>
<evidence type="ECO:0000256" key="2">
    <source>
        <dbReference type="ARBA" id="ARBA00023002"/>
    </source>
</evidence>
<accession>A0A6A6JX93</accession>
<protein>
    <submittedName>
        <fullName evidence="4">C-3 sterol dehydrogenase/C-4 decarboxylase-like protein</fullName>
    </submittedName>
</protein>
<sequence>MSKTVPSVLVTGGSGFLGSEVIKKLVETEQYKVTSLDNLPPSLGSETFSNVRYIRANVLQPSELEDAFEQAKPVIVIHTAGVYDLGNKRYQNRSTGPVYEVNIQGTKNVLEAAKRNGAKGLVYTSSFSVLVDEIEADFHNADETWPTGRATLPYGRAKTAAENLVLASNTSSFRTCSLRPTLIFGPNDPTVIPRLHDCIARGETSFVIGDGSNLNDFVYVSNVADAHVLAASNLLESGTAAGQAFFITNGEPVSARDFCVAVWKEFGHVPSLNISVPPGLAWWLGWTAEWVSCISRQPSTLSMGVVRDAAAVRYMSIEKARRVLGYVPRVSLPEAVVVSCQDYKEKLQSQRVKKNKSWD</sequence>
<evidence type="ECO:0000313" key="4">
    <source>
        <dbReference type="EMBL" id="KAF2280814.1"/>
    </source>
</evidence>
<name>A0A6A6JX93_WESOR</name>
<dbReference type="InterPro" id="IPR036291">
    <property type="entry name" value="NAD(P)-bd_dom_sf"/>
</dbReference>
<comment type="similarity">
    <text evidence="1">Belongs to the 3-beta-HSD family.</text>
</comment>
<feature type="domain" description="3-beta hydroxysteroid dehydrogenase/isomerase" evidence="3">
    <location>
        <begin position="9"/>
        <end position="271"/>
    </location>
</feature>